<reference evidence="4" key="1">
    <citation type="journal article" date="2011" name="MBio">
        <title>Novel metabolic attributes of the genus Cyanothece, comprising a group of unicellular nitrogen-fixing Cyanobacteria.</title>
        <authorList>
            <person name="Bandyopadhyay A."/>
            <person name="Elvitigala T."/>
            <person name="Welsh E."/>
            <person name="Stockel J."/>
            <person name="Liberton M."/>
            <person name="Min H."/>
            <person name="Sherman L.A."/>
            <person name="Pakrasi H.B."/>
        </authorList>
    </citation>
    <scope>NUCLEOTIDE SEQUENCE [LARGE SCALE GENOMIC DNA]</scope>
    <source>
        <strain evidence="4">PCC 7822</strain>
    </source>
</reference>
<evidence type="ECO:0000259" key="2">
    <source>
        <dbReference type="PROSITE" id="PS50885"/>
    </source>
</evidence>
<dbReference type="AlphaFoldDB" id="E0U5L5"/>
<dbReference type="Pfam" id="PF00672">
    <property type="entry name" value="HAMP"/>
    <property type="match status" value="1"/>
</dbReference>
<feature type="coiled-coil region" evidence="1">
    <location>
        <begin position="98"/>
        <end position="139"/>
    </location>
</feature>
<dbReference type="EMBL" id="CP002198">
    <property type="protein sequence ID" value="ADN14728.1"/>
    <property type="molecule type" value="Genomic_DNA"/>
</dbReference>
<evidence type="ECO:0000256" key="1">
    <source>
        <dbReference type="SAM" id="Coils"/>
    </source>
</evidence>
<feature type="domain" description="HAMP" evidence="2">
    <location>
        <begin position="58"/>
        <end position="113"/>
    </location>
</feature>
<sequence length="161" mass="18940">MENNELNQEELTKKVEELQQEIESLKIDKADLEIVLETITEHSTNLENEIYGKNEILMKYLKQVEKITRAAAAIEQGTFEIESLNEVAARDDQLGQLARVFQNMVKQIKEREEKLKQQVEELKIEIDKTKKDKQVAEILETDNFKNLKRKLNRLKNKQNKD</sequence>
<dbReference type="eggNOG" id="COG0745">
    <property type="taxonomic scope" value="Bacteria"/>
</dbReference>
<gene>
    <name evidence="3" type="ordered locus">Cyan7822_2765</name>
</gene>
<keyword evidence="4" id="KW-1185">Reference proteome</keyword>
<dbReference type="GO" id="GO:0007165">
    <property type="term" value="P:signal transduction"/>
    <property type="evidence" value="ECO:0007669"/>
    <property type="project" value="InterPro"/>
</dbReference>
<dbReference type="CDD" id="cd06225">
    <property type="entry name" value="HAMP"/>
    <property type="match status" value="1"/>
</dbReference>
<dbReference type="PROSITE" id="PS50885">
    <property type="entry name" value="HAMP"/>
    <property type="match status" value="1"/>
</dbReference>
<evidence type="ECO:0000313" key="4">
    <source>
        <dbReference type="Proteomes" id="UP000008206"/>
    </source>
</evidence>
<dbReference type="RefSeq" id="WP_013322833.1">
    <property type="nucleotide sequence ID" value="NC_014501.1"/>
</dbReference>
<evidence type="ECO:0000313" key="3">
    <source>
        <dbReference type="EMBL" id="ADN14728.1"/>
    </source>
</evidence>
<dbReference type="STRING" id="497965.Cyan7822_2765"/>
<dbReference type="KEGG" id="cyj:Cyan7822_2765"/>
<feature type="coiled-coil region" evidence="1">
    <location>
        <begin position="1"/>
        <end position="49"/>
    </location>
</feature>
<keyword evidence="1" id="KW-0175">Coiled coil</keyword>
<name>E0U5L5_GLOV7</name>
<dbReference type="InterPro" id="IPR003660">
    <property type="entry name" value="HAMP_dom"/>
</dbReference>
<accession>E0U5L5</accession>
<dbReference type="OrthoDB" id="337251at2"/>
<dbReference type="Gene3D" id="6.10.340.10">
    <property type="match status" value="1"/>
</dbReference>
<organism evidence="3 4">
    <name type="scientific">Gloeothece verrucosa (strain PCC 7822)</name>
    <name type="common">Cyanothece sp. (strain PCC 7822)</name>
    <dbReference type="NCBI Taxonomy" id="497965"/>
    <lineage>
        <taxon>Bacteria</taxon>
        <taxon>Bacillati</taxon>
        <taxon>Cyanobacteriota</taxon>
        <taxon>Cyanophyceae</taxon>
        <taxon>Oscillatoriophycideae</taxon>
        <taxon>Chroococcales</taxon>
        <taxon>Aphanothecaceae</taxon>
        <taxon>Gloeothece</taxon>
        <taxon>Gloeothece verrucosa</taxon>
    </lineage>
</organism>
<dbReference type="HOGENOM" id="CLU_1640958_0_0_3"/>
<proteinExistence type="predicted"/>
<dbReference type="Proteomes" id="UP000008206">
    <property type="component" value="Chromosome"/>
</dbReference>
<dbReference type="GO" id="GO:0016020">
    <property type="term" value="C:membrane"/>
    <property type="evidence" value="ECO:0007669"/>
    <property type="project" value="InterPro"/>
</dbReference>
<protein>
    <submittedName>
        <fullName evidence="3">Putative sensor with HAMP domain</fullName>
    </submittedName>
</protein>